<feature type="region of interest" description="Disordered" evidence="1">
    <location>
        <begin position="219"/>
        <end position="252"/>
    </location>
</feature>
<evidence type="ECO:0000256" key="2">
    <source>
        <dbReference type="SAM" id="SignalP"/>
    </source>
</evidence>
<feature type="chain" id="PRO_5032963924" evidence="2">
    <location>
        <begin position="22"/>
        <end position="290"/>
    </location>
</feature>
<evidence type="ECO:0000256" key="1">
    <source>
        <dbReference type="SAM" id="MobiDB-lite"/>
    </source>
</evidence>
<gene>
    <name evidence="3" type="ORF">IRI77_37435</name>
</gene>
<feature type="compositionally biased region" description="Low complexity" evidence="1">
    <location>
        <begin position="138"/>
        <end position="157"/>
    </location>
</feature>
<dbReference type="NCBIfam" id="TIGR03435">
    <property type="entry name" value="Soli_TIGR03435"/>
    <property type="match status" value="1"/>
</dbReference>
<dbReference type="AlphaFoldDB" id="A0A7S7NRF9"/>
<keyword evidence="2" id="KW-0732">Signal</keyword>
<keyword evidence="4" id="KW-1185">Reference proteome</keyword>
<feature type="signal peptide" evidence="2">
    <location>
        <begin position="1"/>
        <end position="21"/>
    </location>
</feature>
<proteinExistence type="predicted"/>
<dbReference type="InterPro" id="IPR017801">
    <property type="entry name" value="DUF3738"/>
</dbReference>
<dbReference type="EMBL" id="CP063849">
    <property type="protein sequence ID" value="QOY88354.1"/>
    <property type="molecule type" value="Genomic_DNA"/>
</dbReference>
<protein>
    <submittedName>
        <fullName evidence="3">TIGR03435 family protein</fullName>
    </submittedName>
</protein>
<reference evidence="3 4" key="1">
    <citation type="submission" date="2020-10" db="EMBL/GenBank/DDBJ databases">
        <title>Complete genome sequence of Paludibaculum fermentans P105T, a facultatively anaerobic acidobacterium capable of dissimilatory Fe(III) reduction.</title>
        <authorList>
            <person name="Dedysh S.N."/>
            <person name="Beletsky A.V."/>
            <person name="Kulichevskaya I.S."/>
            <person name="Mardanov A.V."/>
            <person name="Ravin N.V."/>
        </authorList>
    </citation>
    <scope>NUCLEOTIDE SEQUENCE [LARGE SCALE GENOMIC DNA]</scope>
    <source>
        <strain evidence="3 4">P105</strain>
    </source>
</reference>
<dbReference type="Proteomes" id="UP000593892">
    <property type="component" value="Chromosome"/>
</dbReference>
<organism evidence="3 4">
    <name type="scientific">Paludibaculum fermentans</name>
    <dbReference type="NCBI Taxonomy" id="1473598"/>
    <lineage>
        <taxon>Bacteria</taxon>
        <taxon>Pseudomonadati</taxon>
        <taxon>Acidobacteriota</taxon>
        <taxon>Terriglobia</taxon>
        <taxon>Bryobacterales</taxon>
        <taxon>Bryobacteraceae</taxon>
        <taxon>Paludibaculum</taxon>
    </lineage>
</organism>
<feature type="region of interest" description="Disordered" evidence="1">
    <location>
        <begin position="138"/>
        <end position="173"/>
    </location>
</feature>
<dbReference type="Pfam" id="PF12543">
    <property type="entry name" value="DUF3738"/>
    <property type="match status" value="1"/>
</dbReference>
<name>A0A7S7NRF9_PALFE</name>
<evidence type="ECO:0000313" key="4">
    <source>
        <dbReference type="Proteomes" id="UP000593892"/>
    </source>
</evidence>
<evidence type="ECO:0000313" key="3">
    <source>
        <dbReference type="EMBL" id="QOY88354.1"/>
    </source>
</evidence>
<sequence>MKSSFACALILSCCAAFGQQAAGTLAFEVASIKLSEPQQMGRIRIMMNTDGGMLRYSNVSLKDCVRNAFRVKEFQIEGPEWMGNQRFDIVAKFPEGATEKQVPEMLQALLTERFKLTVHRNTKEGAIYALVAGKNGPKLKPAETTAPAAAPDAKTPGGAPPRGGVMMSMGPEGAHLKAPSVTVSGLAEMISRFAERPVVDMTGIEGQYDFDLVFTPETMRGMPGGGRGPMGGPGAGGPPPGGGAPPSDIPVERAGSIYDSVQQYGLKLEPRKAPMEMLVVDHIEKTPTEN</sequence>
<feature type="compositionally biased region" description="Gly residues" evidence="1">
    <location>
        <begin position="222"/>
        <end position="235"/>
    </location>
</feature>
<accession>A0A7S7NRF9</accession>
<dbReference type="RefSeq" id="WP_194450017.1">
    <property type="nucleotide sequence ID" value="NZ_CP063849.1"/>
</dbReference>
<dbReference type="KEGG" id="pfer:IRI77_37435"/>